<dbReference type="Proteomes" id="UP000183940">
    <property type="component" value="Unassembled WGS sequence"/>
</dbReference>
<keyword evidence="2" id="KW-1185">Reference proteome</keyword>
<protein>
    <submittedName>
        <fullName evidence="1">Uncharacterized protein</fullName>
    </submittedName>
</protein>
<proteinExistence type="predicted"/>
<reference evidence="1" key="1">
    <citation type="submission" date="2016-10" db="EMBL/GenBank/DDBJ databases">
        <title>CRISPR-Cas defence system in Roseofilum reptotaenium: evidence of a bacteriophage-cyanobacterium arms race in the coral black band disease.</title>
        <authorList>
            <person name="Buerger P."/>
            <person name="Wood-Charlson E.M."/>
            <person name="Weynberg K.D."/>
            <person name="Willis B."/>
            <person name="Van Oppen M.J."/>
        </authorList>
    </citation>
    <scope>NUCLEOTIDE SEQUENCE [LARGE SCALE GENOMIC DNA]</scope>
    <source>
        <strain evidence="1">AO1-A</strain>
    </source>
</reference>
<dbReference type="SUPFAM" id="SSF52096">
    <property type="entry name" value="ClpP/crotonase"/>
    <property type="match status" value="1"/>
</dbReference>
<accession>A0A1L9QTZ3</accession>
<dbReference type="STRING" id="1925591.BI308_08140"/>
<organism evidence="1 2">
    <name type="scientific">Roseofilum reptotaenium AO1-A</name>
    <dbReference type="NCBI Taxonomy" id="1925591"/>
    <lineage>
        <taxon>Bacteria</taxon>
        <taxon>Bacillati</taxon>
        <taxon>Cyanobacteriota</taxon>
        <taxon>Cyanophyceae</taxon>
        <taxon>Desertifilales</taxon>
        <taxon>Desertifilaceae</taxon>
        <taxon>Roseofilum</taxon>
    </lineage>
</organism>
<dbReference type="InterPro" id="IPR029045">
    <property type="entry name" value="ClpP/crotonase-like_dom_sf"/>
</dbReference>
<evidence type="ECO:0000313" key="2">
    <source>
        <dbReference type="Proteomes" id="UP000183940"/>
    </source>
</evidence>
<dbReference type="AlphaFoldDB" id="A0A1L9QTZ3"/>
<name>A0A1L9QTZ3_9CYAN</name>
<dbReference type="EMBL" id="MLAW01000010">
    <property type="protein sequence ID" value="OJJ26141.1"/>
    <property type="molecule type" value="Genomic_DNA"/>
</dbReference>
<comment type="caution">
    <text evidence="1">The sequence shown here is derived from an EMBL/GenBank/DDBJ whole genome shotgun (WGS) entry which is preliminary data.</text>
</comment>
<evidence type="ECO:0000313" key="1">
    <source>
        <dbReference type="EMBL" id="OJJ26141.1"/>
    </source>
</evidence>
<sequence>MNDGSFVAYGVIDRSAISTFEMATKDNRAIKTLVLQWVPGSIDDTANLELARMVRDMGFTTVVPEDGLVSSGGTDLFLAGVQRDIQQGACLGVHSWGDGDSLDGRDFPRDADVHQPYLDYYSEMGIPQDFYWFTLEKAPVDGMHWMLPTEIQQYMLETSDARGETLSEMNEEICGERDEQAWLERSNSSDR</sequence>
<gene>
    <name evidence="1" type="ORF">BI308_08140</name>
</gene>